<evidence type="ECO:0000313" key="2">
    <source>
        <dbReference type="EMBL" id="RBP37910.1"/>
    </source>
</evidence>
<dbReference type="EMBL" id="QNRQ01000008">
    <property type="protein sequence ID" value="RBP37910.1"/>
    <property type="molecule type" value="Genomic_DNA"/>
</dbReference>
<reference evidence="2 3" key="1">
    <citation type="submission" date="2018-06" db="EMBL/GenBank/DDBJ databases">
        <title>Genomic Encyclopedia of Type Strains, Phase IV (KMG-IV): sequencing the most valuable type-strain genomes for metagenomic binning, comparative biology and taxonomic classification.</title>
        <authorList>
            <person name="Goeker M."/>
        </authorList>
    </citation>
    <scope>NUCLEOTIDE SEQUENCE [LARGE SCALE GENOMIC DNA]</scope>
    <source>
        <strain evidence="2 3">DSM 25520</strain>
    </source>
</reference>
<keyword evidence="3" id="KW-1185">Reference proteome</keyword>
<feature type="region of interest" description="Disordered" evidence="1">
    <location>
        <begin position="1607"/>
        <end position="1628"/>
    </location>
</feature>
<comment type="caution">
    <text evidence="2">The sequence shown here is derived from an EMBL/GenBank/DDBJ whole genome shotgun (WGS) entry which is preliminary data.</text>
</comment>
<gene>
    <name evidence="2" type="ORF">DFR37_10892</name>
</gene>
<accession>A0A366H6Y4</accession>
<feature type="compositionally biased region" description="Gly residues" evidence="1">
    <location>
        <begin position="1612"/>
        <end position="1622"/>
    </location>
</feature>
<evidence type="ECO:0008006" key="4">
    <source>
        <dbReference type="Google" id="ProtNLM"/>
    </source>
</evidence>
<sequence>MAGDVTASNVTTPEDTAVAFLAGVAVTDTGTGGEVIDSVSFTVPTDWTVTAPTGMTGWSNTGSGSAYTITFDNTLTEAQREAILDAFTITPPAHSSADETITLSITTTDTNTVNGAPVSDTKTVDRNVTITVTPVAEQTDIDSNGVDGNDVTMIGEHAYTEAGKEDAWFALGTNYTDAANSVGHDLMTDWSNEDTDEFVYAVLTATLESDDAGADAGDTVFGTQFRYSTDNGSTWVTETYAGEPIWVPQQYLDTLQVMLPPDVSGTLTIKVQTGTVDYDDDSEVTDIPLDPPTVSGSGVNVAVSGEATLSLIKFDAVADAVTMALNGRASGLEDTDIPLAIRTTSSDASETFTVTISGIPVGATIIYGTGAGALTFTATAGNTSFEIQNFSNDAPITFTPPLHGSGDFPLTVSAVSVDGADTSAPVSRTINVSVTGVADVPEVTVVPDHSTTEAALDGAGNHSVTLSNLVSGIASPDADGSETATLRITGLSEEFSVTGATMVTSGTGAERVWVVAADKLGDVSIVVPENYSGTVNFKVAGVTTENDGDSFTGALTDVSFTVTPSPEATITDSATLQEDVITLLHLAIVQQNGDVDEALGQIYIRADYATGANYTLYLNGVALDSPTSISGVAGVPDGDYYVIPAGQVGQLGAMGASNMDGSLGSLDFFYEVIDPSSDGTLTPVTEIKPGTLDLNATPVTDTVDASITGINMGTATGTTVDANAGDDAAPDTATVTQGGALTVNLHVNSTDTDGSEHLIRVLIEGVPDGVTVTGASQMGAGSWLLVYDGSAAQAIGASGVDVPVEFVVGQGASNGLSNITMTVQAQDRGDTATPAPSIEEDSVSWNLNLALGDGEPYTPPVIDQWSYNGTEGTEDAAFRLADVMNAEVSTNDSSQAYSYTVTVTDLPPGTTVEGMTLTTIGGVPTWTATVTVPAGANSQTALDGLLAGITITPPENANDNNGDFGFNAKLKASAVGGASVEADAVVTEMPVVPVTDPAVITVTTNDVDEGTDSVTATINVAMPADGVHGQIVDGLLYVQVQAPGNEGGTVTDASGNPLSLTTVSGVDGVPDGDYYVIDVGPEGGSVDLTYTAADGTLEPGSVTFTAHAQTQETGAANQETGSVSETAEVVPANNGVTVTSQEVTGSEAATSDKSNAIELSGLSVALNDNDGSESIRSILLSGVPVGFLLYVGTSAGDATLASQASNAGGDGITNTWVLSADGTMPAYVAILPAANWSGTLSNLALVVESGESSLPALVETFPLDPVKVEAVADGVAIDPTLSFGREGQIIALNLNASMADSRPAIAAVADESTETATLQITGLGEHAAFYVGDTLLTSGVSYDPATDTYTITGLSQSDLDGLGFVQAASALTDQDGAAAGTQVTVTAWTEESDNGADSNHITDTITLNVSNQLATTSDDTLIWTGGSINGRAGNDTVQLRLGESLTGEDLATYLRNIEVLDLSVAGANSITELTPDQVKAIAGSGNVLKITGTEADSLGLDGWLDNGDGTYTGQTGTGGEVTLEVEGNIEVTDASPLASGFSAFSAPFGLPQGDGSDDFADGAAAGLAFMFAQPDTPSTFEGLLADTEEPGESVADWLPEETDAKTAAVSGPVGGPTDGPGDGLTAEPYAYLNDPLSQDELEQGLHDAHVLA</sequence>
<protein>
    <recommendedName>
        <fullName evidence="4">Cadherin domain-containing protein</fullName>
    </recommendedName>
</protein>
<evidence type="ECO:0000313" key="3">
    <source>
        <dbReference type="Proteomes" id="UP000253628"/>
    </source>
</evidence>
<proteinExistence type="predicted"/>
<dbReference type="Proteomes" id="UP000253628">
    <property type="component" value="Unassembled WGS sequence"/>
</dbReference>
<evidence type="ECO:0000256" key="1">
    <source>
        <dbReference type="SAM" id="MobiDB-lite"/>
    </source>
</evidence>
<name>A0A366H6Y4_9BURK</name>
<organism evidence="2 3">
    <name type="scientific">Eoetvoesiella caeni</name>
    <dbReference type="NCBI Taxonomy" id="645616"/>
    <lineage>
        <taxon>Bacteria</taxon>
        <taxon>Pseudomonadati</taxon>
        <taxon>Pseudomonadota</taxon>
        <taxon>Betaproteobacteria</taxon>
        <taxon>Burkholderiales</taxon>
        <taxon>Alcaligenaceae</taxon>
        <taxon>Eoetvoesiella</taxon>
    </lineage>
</organism>